<dbReference type="InterPro" id="IPR003593">
    <property type="entry name" value="AAA+_ATPase"/>
</dbReference>
<dbReference type="Proteomes" id="UP000231480">
    <property type="component" value="Unassembled WGS sequence"/>
</dbReference>
<evidence type="ECO:0000313" key="2">
    <source>
        <dbReference type="EMBL" id="PIP17163.1"/>
    </source>
</evidence>
<dbReference type="SMART" id="SM00382">
    <property type="entry name" value="AAA"/>
    <property type="match status" value="1"/>
</dbReference>
<accession>A0A2G9YEK8</accession>
<dbReference type="Pfam" id="PF13635">
    <property type="entry name" value="DUF4143"/>
    <property type="match status" value="1"/>
</dbReference>
<dbReference type="Pfam" id="PF13173">
    <property type="entry name" value="AAA_14"/>
    <property type="match status" value="1"/>
</dbReference>
<dbReference type="AlphaFoldDB" id="A0A2G9YEK8"/>
<dbReference type="SUPFAM" id="SSF52540">
    <property type="entry name" value="P-loop containing nucleoside triphosphate hydrolases"/>
    <property type="match status" value="1"/>
</dbReference>
<organism evidence="2 3">
    <name type="scientific">Candidatus Portnoybacteria bacterium CG23_combo_of_CG06-09_8_20_14_all_37_13</name>
    <dbReference type="NCBI Taxonomy" id="1974819"/>
    <lineage>
        <taxon>Bacteria</taxon>
        <taxon>Candidatus Portnoyibacteriota</taxon>
    </lineage>
</organism>
<reference evidence="2 3" key="1">
    <citation type="submission" date="2017-09" db="EMBL/GenBank/DDBJ databases">
        <title>Depth-based differentiation of microbial function through sediment-hosted aquifers and enrichment of novel symbionts in the deep terrestrial subsurface.</title>
        <authorList>
            <person name="Probst A.J."/>
            <person name="Ladd B."/>
            <person name="Jarett J.K."/>
            <person name="Geller-Mcgrath D.E."/>
            <person name="Sieber C.M."/>
            <person name="Emerson J.B."/>
            <person name="Anantharaman K."/>
            <person name="Thomas B.C."/>
            <person name="Malmstrom R."/>
            <person name="Stieglmeier M."/>
            <person name="Klingl A."/>
            <person name="Woyke T."/>
            <person name="Ryan C.M."/>
            <person name="Banfield J.F."/>
        </authorList>
    </citation>
    <scope>NUCLEOTIDE SEQUENCE [LARGE SCALE GENOMIC DNA]</scope>
    <source>
        <strain evidence="2">CG23_combo_of_CG06-09_8_20_14_all_37_13</strain>
    </source>
</reference>
<name>A0A2G9YEK8_9BACT</name>
<dbReference type="Gene3D" id="3.40.50.300">
    <property type="entry name" value="P-loop containing nucleotide triphosphate hydrolases"/>
    <property type="match status" value="1"/>
</dbReference>
<sequence>MIKRKLLDDLKKHLSKKEISLIIGPRQAGKTTLMFLLKNYLEKQGKQVIFLSLDNEEDKEFFVSQRALLKKIELELGKNKGFVFIDEIQRKENAGIFLKGIYDLNLPYKFIASGSGSLELKEKIHESLVGRKSIFALNPISFEEFINFKTNYKYEDKLIDFFNIEQAKTESFFEEYLNFGGYPRVILEKKLEDKRKIIDEIFRSYLEKDISYLLKVEKVEAFSSLIKILASQIAQLINYSELSSTIGISINTLKDYLWYAEKTFVIKKLTPYFRNIRKEISKSPVVYFYDLGLRNYALGLFGNLSIPEQKGFVFENFVFNVLQEESKFTGAKLHFWRTTDKAEVDFVVDFSREVLPIEAKYKKFTQPKISRSLRSFIEKYKPKKAFVINRNFSGTIKIDTTKVVFQPFWKLLCLQINK</sequence>
<dbReference type="InterPro" id="IPR027417">
    <property type="entry name" value="P-loop_NTPase"/>
</dbReference>
<evidence type="ECO:0000259" key="1">
    <source>
        <dbReference type="SMART" id="SM00382"/>
    </source>
</evidence>
<dbReference type="PANTHER" id="PTHR43566">
    <property type="entry name" value="CONSERVED PROTEIN"/>
    <property type="match status" value="1"/>
</dbReference>
<comment type="caution">
    <text evidence="2">The sequence shown here is derived from an EMBL/GenBank/DDBJ whole genome shotgun (WGS) entry which is preliminary data.</text>
</comment>
<protein>
    <submittedName>
        <fullName evidence="2">ATPase</fullName>
    </submittedName>
</protein>
<proteinExistence type="predicted"/>
<feature type="domain" description="AAA+ ATPase" evidence="1">
    <location>
        <begin position="16"/>
        <end position="165"/>
    </location>
</feature>
<dbReference type="EMBL" id="PCRH01000032">
    <property type="protein sequence ID" value="PIP17163.1"/>
    <property type="molecule type" value="Genomic_DNA"/>
</dbReference>
<dbReference type="PANTHER" id="PTHR43566:SF1">
    <property type="entry name" value="AAA+ ATPASE DOMAIN-CONTAINING PROTEIN"/>
    <property type="match status" value="1"/>
</dbReference>
<evidence type="ECO:0000313" key="3">
    <source>
        <dbReference type="Proteomes" id="UP000231480"/>
    </source>
</evidence>
<dbReference type="InterPro" id="IPR025420">
    <property type="entry name" value="DUF4143"/>
</dbReference>
<gene>
    <name evidence="2" type="ORF">COX44_01420</name>
</gene>
<dbReference type="InterPro" id="IPR041682">
    <property type="entry name" value="AAA_14"/>
</dbReference>